<dbReference type="PANTHER" id="PTHR13149:SF0">
    <property type="entry name" value="VACUOLAR PROTEIN-SORTING-ASSOCIATED PROTEIN 25"/>
    <property type="match status" value="1"/>
</dbReference>
<dbReference type="Gene3D" id="1.10.10.570">
    <property type="entry name" value="Winged helix' DNA-binding domain. Chain C. Domain 1"/>
    <property type="match status" value="1"/>
</dbReference>
<gene>
    <name evidence="4" type="ORF">CL6EHI_137860</name>
</gene>
<dbReference type="GO" id="GO:0042803">
    <property type="term" value="F:protein homodimerization activity"/>
    <property type="evidence" value="ECO:0007669"/>
    <property type="project" value="TreeGrafter"/>
</dbReference>
<dbReference type="VEuPathDB" id="AmoebaDB:EHI_137860"/>
<dbReference type="SUPFAM" id="SSF46785">
    <property type="entry name" value="Winged helix' DNA-binding domain"/>
    <property type="match status" value="2"/>
</dbReference>
<dbReference type="VEuPathDB" id="AmoebaDB:EHI5A_189630"/>
<comment type="caution">
    <text evidence="4">The sequence shown here is derived from an EMBL/GenBank/DDBJ whole genome shotgun (WGS) entry which is preliminary data.</text>
</comment>
<dbReference type="Proteomes" id="UP000078387">
    <property type="component" value="Unassembled WGS sequence"/>
</dbReference>
<reference evidence="4 5" key="1">
    <citation type="submission" date="2016-05" db="EMBL/GenBank/DDBJ databases">
        <title>First whole genome sequencing of Entamoeba histolytica HM1:IMSS-clone-6.</title>
        <authorList>
            <person name="Mukherjee Avik.K."/>
            <person name="Izumyama S."/>
            <person name="Nakada-Tsukui K."/>
            <person name="Nozaki T."/>
        </authorList>
    </citation>
    <scope>NUCLEOTIDE SEQUENCE [LARGE SCALE GENOMIC DNA]</scope>
    <source>
        <strain evidence="4 5">HM1:IMSS clone 6</strain>
    </source>
</reference>
<evidence type="ECO:0000256" key="2">
    <source>
        <dbReference type="ARBA" id="ARBA00022448"/>
    </source>
</evidence>
<proteinExistence type="inferred from homology"/>
<name>A0A5K1TXF2_ENTHI</name>
<dbReference type="GO" id="GO:0000814">
    <property type="term" value="C:ESCRT II complex"/>
    <property type="evidence" value="ECO:0007669"/>
    <property type="project" value="InterPro"/>
</dbReference>
<dbReference type="InterPro" id="IPR014041">
    <property type="entry name" value="ESCRT-II_cplx_Vps25-sub_N"/>
</dbReference>
<dbReference type="GO" id="GO:0005198">
    <property type="term" value="F:structural molecule activity"/>
    <property type="evidence" value="ECO:0007669"/>
    <property type="project" value="TreeGrafter"/>
</dbReference>
<sequence>MTFGIPEFAKFPPFYTIQLVDKTKNQQLQLWSQLILKYCECIKKPIMKQSEFNKLPIFHNEELHRTLSENGIELVKEFMVNNNKIIDLNKSSKLILLYKPLREWGKELYEYGNSKGLIGQSDTFFSIENDKESVFYQMDDELLIEGLNSIKEQGKMKLVQHEGEYGIFWLK</sequence>
<dbReference type="OMA" id="PFYTVQP"/>
<organism evidence="4 5">
    <name type="scientific">Entamoeba histolytica</name>
    <dbReference type="NCBI Taxonomy" id="5759"/>
    <lineage>
        <taxon>Eukaryota</taxon>
        <taxon>Amoebozoa</taxon>
        <taxon>Evosea</taxon>
        <taxon>Archamoebae</taxon>
        <taxon>Mastigamoebida</taxon>
        <taxon>Entamoebidae</taxon>
        <taxon>Entamoeba</taxon>
    </lineage>
</organism>
<keyword evidence="3" id="KW-0653">Protein transport</keyword>
<accession>A0A5K1TXF2</accession>
<evidence type="ECO:0000256" key="1">
    <source>
        <dbReference type="ARBA" id="ARBA00009674"/>
    </source>
</evidence>
<dbReference type="PANTHER" id="PTHR13149">
    <property type="entry name" value="VACUOLAR PROTEIN SORTING-ASSOCIATED PROTEIN VPS25"/>
    <property type="match status" value="1"/>
</dbReference>
<evidence type="ECO:0000256" key="3">
    <source>
        <dbReference type="ARBA" id="ARBA00022927"/>
    </source>
</evidence>
<evidence type="ECO:0008006" key="6">
    <source>
        <dbReference type="Google" id="ProtNLM"/>
    </source>
</evidence>
<dbReference type="InterPro" id="IPR036388">
    <property type="entry name" value="WH-like_DNA-bd_sf"/>
</dbReference>
<dbReference type="Pfam" id="PF05871">
    <property type="entry name" value="ESCRT-II"/>
    <property type="match status" value="1"/>
</dbReference>
<evidence type="ECO:0000313" key="4">
    <source>
        <dbReference type="EMBL" id="GAT94234.1"/>
    </source>
</evidence>
<comment type="similarity">
    <text evidence="1">Belongs to the VPS25 family.</text>
</comment>
<keyword evidence="2" id="KW-0813">Transport</keyword>
<evidence type="ECO:0000313" key="5">
    <source>
        <dbReference type="Proteomes" id="UP000078387"/>
    </source>
</evidence>
<dbReference type="InterPro" id="IPR036390">
    <property type="entry name" value="WH_DNA-bd_sf"/>
</dbReference>
<dbReference type="InterPro" id="IPR008570">
    <property type="entry name" value="ESCRT-II_cplx_Vps25-sub"/>
</dbReference>
<dbReference type="EMBL" id="BDEQ01000001">
    <property type="protein sequence ID" value="GAT94234.1"/>
    <property type="molecule type" value="Genomic_DNA"/>
</dbReference>
<protein>
    <recommendedName>
        <fullName evidence="6">Vacuolar protein-sorting-associated protein 25</fullName>
    </recommendedName>
</protein>
<dbReference type="GO" id="GO:0043328">
    <property type="term" value="P:protein transport to vacuole involved in ubiquitin-dependent protein catabolic process via the multivesicular body sorting pathway"/>
    <property type="evidence" value="ECO:0007669"/>
    <property type="project" value="TreeGrafter"/>
</dbReference>
<dbReference type="AlphaFoldDB" id="A0A5K1TXF2"/>
<dbReference type="VEuPathDB" id="AmoebaDB:KM1_314360"/>
<dbReference type="Gene3D" id="1.10.10.10">
    <property type="entry name" value="Winged helix-like DNA-binding domain superfamily/Winged helix DNA-binding domain"/>
    <property type="match status" value="1"/>
</dbReference>